<sequence length="82" mass="9080">MPEDQTLPMTLVHPFCTSCSYKKKLNIRKSQVSTCLYLGVTGDYYYVGVTGDPKLGAKNVTKEIKKYKPSKTKADKNASLAS</sequence>
<name>A0A9K3HEZ1_HELAN</name>
<reference evidence="1" key="2">
    <citation type="submission" date="2020-06" db="EMBL/GenBank/DDBJ databases">
        <title>Helianthus annuus Genome sequencing and assembly Release 2.</title>
        <authorList>
            <person name="Gouzy J."/>
            <person name="Langlade N."/>
            <person name="Munos S."/>
        </authorList>
    </citation>
    <scope>NUCLEOTIDE SEQUENCE</scope>
    <source>
        <tissue evidence="1">Leaves</tissue>
    </source>
</reference>
<dbReference type="EMBL" id="MNCJ02000327">
    <property type="protein sequence ID" value="KAF5777086.1"/>
    <property type="molecule type" value="Genomic_DNA"/>
</dbReference>
<protein>
    <submittedName>
        <fullName evidence="1">Uncharacterized protein</fullName>
    </submittedName>
</protein>
<proteinExistence type="predicted"/>
<dbReference type="AlphaFoldDB" id="A0A9K3HEZ1"/>
<keyword evidence="2" id="KW-1185">Reference proteome</keyword>
<organism evidence="1 2">
    <name type="scientific">Helianthus annuus</name>
    <name type="common">Common sunflower</name>
    <dbReference type="NCBI Taxonomy" id="4232"/>
    <lineage>
        <taxon>Eukaryota</taxon>
        <taxon>Viridiplantae</taxon>
        <taxon>Streptophyta</taxon>
        <taxon>Embryophyta</taxon>
        <taxon>Tracheophyta</taxon>
        <taxon>Spermatophyta</taxon>
        <taxon>Magnoliopsida</taxon>
        <taxon>eudicotyledons</taxon>
        <taxon>Gunneridae</taxon>
        <taxon>Pentapetalae</taxon>
        <taxon>asterids</taxon>
        <taxon>campanulids</taxon>
        <taxon>Asterales</taxon>
        <taxon>Asteraceae</taxon>
        <taxon>Asteroideae</taxon>
        <taxon>Heliantheae alliance</taxon>
        <taxon>Heliantheae</taxon>
        <taxon>Helianthus</taxon>
    </lineage>
</organism>
<dbReference type="Gramene" id="mRNA:HanXRQr2_Chr12g0531501">
    <property type="protein sequence ID" value="CDS:HanXRQr2_Chr12g0531501.1"/>
    <property type="gene ID" value="HanXRQr2_Chr12g0531501"/>
</dbReference>
<reference evidence="1" key="1">
    <citation type="journal article" date="2017" name="Nature">
        <title>The sunflower genome provides insights into oil metabolism, flowering and Asterid evolution.</title>
        <authorList>
            <person name="Badouin H."/>
            <person name="Gouzy J."/>
            <person name="Grassa C.J."/>
            <person name="Murat F."/>
            <person name="Staton S.E."/>
            <person name="Cottret L."/>
            <person name="Lelandais-Briere C."/>
            <person name="Owens G.L."/>
            <person name="Carrere S."/>
            <person name="Mayjonade B."/>
            <person name="Legrand L."/>
            <person name="Gill N."/>
            <person name="Kane N.C."/>
            <person name="Bowers J.E."/>
            <person name="Hubner S."/>
            <person name="Bellec A."/>
            <person name="Berard A."/>
            <person name="Berges H."/>
            <person name="Blanchet N."/>
            <person name="Boniface M.C."/>
            <person name="Brunel D."/>
            <person name="Catrice O."/>
            <person name="Chaidir N."/>
            <person name="Claudel C."/>
            <person name="Donnadieu C."/>
            <person name="Faraut T."/>
            <person name="Fievet G."/>
            <person name="Helmstetter N."/>
            <person name="King M."/>
            <person name="Knapp S.J."/>
            <person name="Lai Z."/>
            <person name="Le Paslier M.C."/>
            <person name="Lippi Y."/>
            <person name="Lorenzon L."/>
            <person name="Mandel J.R."/>
            <person name="Marage G."/>
            <person name="Marchand G."/>
            <person name="Marquand E."/>
            <person name="Bret-Mestries E."/>
            <person name="Morien E."/>
            <person name="Nambeesan S."/>
            <person name="Nguyen T."/>
            <person name="Pegot-Espagnet P."/>
            <person name="Pouilly N."/>
            <person name="Raftis F."/>
            <person name="Sallet E."/>
            <person name="Schiex T."/>
            <person name="Thomas J."/>
            <person name="Vandecasteele C."/>
            <person name="Vares D."/>
            <person name="Vear F."/>
            <person name="Vautrin S."/>
            <person name="Crespi M."/>
            <person name="Mangin B."/>
            <person name="Burke J.M."/>
            <person name="Salse J."/>
            <person name="Munos S."/>
            <person name="Vincourt P."/>
            <person name="Rieseberg L.H."/>
            <person name="Langlade N.B."/>
        </authorList>
    </citation>
    <scope>NUCLEOTIDE SEQUENCE</scope>
    <source>
        <tissue evidence="1">Leaves</tissue>
    </source>
</reference>
<evidence type="ECO:0000313" key="1">
    <source>
        <dbReference type="EMBL" id="KAF5777086.1"/>
    </source>
</evidence>
<comment type="caution">
    <text evidence="1">The sequence shown here is derived from an EMBL/GenBank/DDBJ whole genome shotgun (WGS) entry which is preliminary data.</text>
</comment>
<dbReference type="Proteomes" id="UP000215914">
    <property type="component" value="Unassembled WGS sequence"/>
</dbReference>
<gene>
    <name evidence="1" type="ORF">HanXRQr2_Chr12g0531501</name>
</gene>
<evidence type="ECO:0000313" key="2">
    <source>
        <dbReference type="Proteomes" id="UP000215914"/>
    </source>
</evidence>
<accession>A0A9K3HEZ1</accession>